<name>M1D9H3_SOLTU</name>
<dbReference type="PANTHER" id="PTHR33180:SF31">
    <property type="entry name" value="POLYPROTEIN PROTEIN"/>
    <property type="match status" value="1"/>
</dbReference>
<evidence type="ECO:0000256" key="1">
    <source>
        <dbReference type="SAM" id="MobiDB-lite"/>
    </source>
</evidence>
<sequence>MAMRAKQRQTSLPFLVLITELCRRAGVPRDENINIEVTPTSSIDIRCTEVEYTRDEADRRRAALVDASPEANVESIPSEASLPTPASGPSGGYFRGDGFESRGFRFEKGCGLLKSTVFTSLFESAEDQDTPTSFEMPPATTGDVPMDDVAADESEEMNTRRGNTSRVEGDNVNEEAPQANQAPINSSAMSDVEIRPTFLMLAQALTT</sequence>
<dbReference type="PaxDb" id="4113-PGSC0003DMT400085432"/>
<organism evidence="2 3">
    <name type="scientific">Solanum tuberosum</name>
    <name type="common">Potato</name>
    <dbReference type="NCBI Taxonomy" id="4113"/>
    <lineage>
        <taxon>Eukaryota</taxon>
        <taxon>Viridiplantae</taxon>
        <taxon>Streptophyta</taxon>
        <taxon>Embryophyta</taxon>
        <taxon>Tracheophyta</taxon>
        <taxon>Spermatophyta</taxon>
        <taxon>Magnoliopsida</taxon>
        <taxon>eudicotyledons</taxon>
        <taxon>Gunneridae</taxon>
        <taxon>Pentapetalae</taxon>
        <taxon>asterids</taxon>
        <taxon>lamiids</taxon>
        <taxon>Solanales</taxon>
        <taxon>Solanaceae</taxon>
        <taxon>Solanoideae</taxon>
        <taxon>Solaneae</taxon>
        <taxon>Solanum</taxon>
    </lineage>
</organism>
<evidence type="ECO:0008006" key="4">
    <source>
        <dbReference type="Google" id="ProtNLM"/>
    </source>
</evidence>
<evidence type="ECO:0000313" key="2">
    <source>
        <dbReference type="EnsemblPlants" id="PGSC0003DMT400085432"/>
    </source>
</evidence>
<feature type="region of interest" description="Disordered" evidence="1">
    <location>
        <begin position="124"/>
        <end position="188"/>
    </location>
</feature>
<dbReference type="PANTHER" id="PTHR33180">
    <property type="entry name" value="PHOTOSYSTEM II CP43 REACTION CENTER PROTEIN"/>
    <property type="match status" value="1"/>
</dbReference>
<protein>
    <recommendedName>
        <fullName evidence="4">Integrase core domain containing protein</fullName>
    </recommendedName>
</protein>
<reference evidence="2" key="2">
    <citation type="submission" date="2015-06" db="UniProtKB">
        <authorList>
            <consortium name="EnsemblPlants"/>
        </authorList>
    </citation>
    <scope>IDENTIFICATION</scope>
    <source>
        <strain evidence="2">DM1-3 516 R44</strain>
    </source>
</reference>
<feature type="compositionally biased region" description="Polar residues" evidence="1">
    <location>
        <begin position="178"/>
        <end position="188"/>
    </location>
</feature>
<dbReference type="Gramene" id="PGSC0003DMT400085432">
    <property type="protein sequence ID" value="PGSC0003DMT400085432"/>
    <property type="gene ID" value="PGSC0003DMG400035003"/>
</dbReference>
<proteinExistence type="predicted"/>
<feature type="compositionally biased region" description="Acidic residues" evidence="1">
    <location>
        <begin position="145"/>
        <end position="156"/>
    </location>
</feature>
<dbReference type="AlphaFoldDB" id="M1D9H3"/>
<keyword evidence="3" id="KW-1185">Reference proteome</keyword>
<dbReference type="InParanoid" id="M1D9H3"/>
<dbReference type="Proteomes" id="UP000011115">
    <property type="component" value="Unassembled WGS sequence"/>
</dbReference>
<accession>M1D9H3</accession>
<feature type="region of interest" description="Disordered" evidence="1">
    <location>
        <begin position="68"/>
        <end position="94"/>
    </location>
</feature>
<dbReference type="HOGENOM" id="CLU_029307_2_2_1"/>
<evidence type="ECO:0000313" key="3">
    <source>
        <dbReference type="Proteomes" id="UP000011115"/>
    </source>
</evidence>
<dbReference type="EnsemblPlants" id="PGSC0003DMT400085432">
    <property type="protein sequence ID" value="PGSC0003DMT400085432"/>
    <property type="gene ID" value="PGSC0003DMG400035003"/>
</dbReference>
<reference evidence="3" key="1">
    <citation type="journal article" date="2011" name="Nature">
        <title>Genome sequence and analysis of the tuber crop potato.</title>
        <authorList>
            <consortium name="The Potato Genome Sequencing Consortium"/>
        </authorList>
    </citation>
    <scope>NUCLEOTIDE SEQUENCE [LARGE SCALE GENOMIC DNA]</scope>
    <source>
        <strain evidence="3">cv. DM1-3 516 R44</strain>
    </source>
</reference>